<dbReference type="EMBL" id="LTAZ01000012">
    <property type="protein sequence ID" value="KYH24757.1"/>
    <property type="molecule type" value="Genomic_DNA"/>
</dbReference>
<gene>
    <name evidence="2" type="ORF">HAPAU_31340</name>
</gene>
<keyword evidence="1" id="KW-1133">Transmembrane helix</keyword>
<accession>A0A151ABK9</accession>
<keyword evidence="1" id="KW-0812">Transmembrane</keyword>
<feature type="transmembrane region" description="Helical" evidence="1">
    <location>
        <begin position="28"/>
        <end position="61"/>
    </location>
</feature>
<evidence type="ECO:0000256" key="1">
    <source>
        <dbReference type="SAM" id="Phobius"/>
    </source>
</evidence>
<feature type="transmembrane region" description="Helical" evidence="1">
    <location>
        <begin position="73"/>
        <end position="97"/>
    </location>
</feature>
<protein>
    <recommendedName>
        <fullName evidence="4">DUF5518 domain-containing protein</fullName>
    </recommendedName>
</protein>
<evidence type="ECO:0000313" key="3">
    <source>
        <dbReference type="Proteomes" id="UP000075321"/>
    </source>
</evidence>
<reference evidence="2 3" key="1">
    <citation type="submission" date="2016-02" db="EMBL/GenBank/DDBJ databases">
        <title>Genome sequence of Halalkalicoccus paucihalophilus DSM 24557.</title>
        <authorList>
            <person name="Poehlein A."/>
            <person name="Daniel R."/>
        </authorList>
    </citation>
    <scope>NUCLEOTIDE SEQUENCE [LARGE SCALE GENOMIC DNA]</scope>
    <source>
        <strain evidence="2 3">DSM 24557</strain>
    </source>
</reference>
<proteinExistence type="predicted"/>
<dbReference type="Proteomes" id="UP000075321">
    <property type="component" value="Unassembled WGS sequence"/>
</dbReference>
<comment type="caution">
    <text evidence="2">The sequence shown here is derived from an EMBL/GenBank/DDBJ whole genome shotgun (WGS) entry which is preliminary data.</text>
</comment>
<dbReference type="PATRIC" id="fig|1008153.3.peg.3268"/>
<name>A0A151ABK9_9EURY</name>
<keyword evidence="3" id="KW-1185">Reference proteome</keyword>
<dbReference type="AlphaFoldDB" id="A0A151ABK9"/>
<evidence type="ECO:0008006" key="4">
    <source>
        <dbReference type="Google" id="ProtNLM"/>
    </source>
</evidence>
<feature type="transmembrane region" description="Helical" evidence="1">
    <location>
        <begin position="103"/>
        <end position="124"/>
    </location>
</feature>
<organism evidence="2 3">
    <name type="scientific">Halalkalicoccus paucihalophilus</name>
    <dbReference type="NCBI Taxonomy" id="1008153"/>
    <lineage>
        <taxon>Archaea</taxon>
        <taxon>Methanobacteriati</taxon>
        <taxon>Methanobacteriota</taxon>
        <taxon>Stenosarchaea group</taxon>
        <taxon>Halobacteria</taxon>
        <taxon>Halobacteriales</taxon>
        <taxon>Halococcaceae</taxon>
        <taxon>Halalkalicoccus</taxon>
    </lineage>
</organism>
<dbReference type="Pfam" id="PF17647">
    <property type="entry name" value="DUF5518"/>
    <property type="match status" value="1"/>
</dbReference>
<sequence>MSQAVLVSVPERAYQVFMTDWRSVGIGFVLQVVFGIIAFAFLGVGTAIAGFLAGLVSAYLTNHDARDGAWHSLLSGALGGIIIATIAGVAISLLGFALGSSELGALFGGSVVTIGIVIAFLTAIPSSVGGAIGGYIN</sequence>
<keyword evidence="1" id="KW-0472">Membrane</keyword>
<dbReference type="InterPro" id="IPR040493">
    <property type="entry name" value="DUF5518"/>
</dbReference>
<evidence type="ECO:0000313" key="2">
    <source>
        <dbReference type="EMBL" id="KYH24757.1"/>
    </source>
</evidence>